<dbReference type="Proteomes" id="UP000596252">
    <property type="component" value="Chromosome"/>
</dbReference>
<dbReference type="PANTHER" id="PTHR43662">
    <property type="match status" value="1"/>
</dbReference>
<proteinExistence type="predicted"/>
<sequence length="478" mass="51849">MMKPNKSVALAWMITVAGCGGSDGSGGESEQPVLALKPATPTFSVKPDAIIYEPYTHIEFSADLAASYECQLDTDDKSGDITDCSSPMLLLPLAADSHRFKVWAVADNGARSNSAELSWQVASTFGADGSVHADLVRTSVMPSKADPASWRGIFRINCDFAHSSYHDPIVFPGQANAAHLHRFYGNTLVDETTDIDSLFTEGESSCQGNTLNRSAYWVPALLAPEYNPVTGEPLYDEQGELRWRVVPAVVGNDEQAHEIFYYSAGVDDLDAIQSIPVGMKIIAGNAKAGPGSEQDTAVVRWHCQSWGSSDAGNPRWSSTIPECVAPDRLRMDVFFPSCWNGTDLDSADHQSHLAYPQRGSGTQGMICPATHPVPIIRVSFHYAFGVTPDVYEPQSKSSRGWRLASDMYDVTQDSPGGISLHADWMNAWHPEVLQTVLDGCIREGLDCHDGNLANGFRLTGTRPGSQTEPPIINMGMGY</sequence>
<reference evidence="2 3" key="1">
    <citation type="journal article" date="2012" name="Antonie Van Leeuwenhoek">
        <title>Shewanella litorisediminis sp. nov., a gammaproteobacterium isolated from a tidal flat sediment.</title>
        <authorList>
            <person name="Lee M.H."/>
            <person name="Yoon J.H."/>
        </authorList>
    </citation>
    <scope>NUCLEOTIDE SEQUENCE [LARGE SCALE GENOMIC DNA]</scope>
    <source>
        <strain evidence="2 3">SMK1-12</strain>
    </source>
</reference>
<name>A0ABX7G904_9GAMM</name>
<feature type="domain" description="DUF1996" evidence="1">
    <location>
        <begin position="167"/>
        <end position="428"/>
    </location>
</feature>
<organism evidence="2 3">
    <name type="scientific">Shewanella litorisediminis</name>
    <dbReference type="NCBI Taxonomy" id="1173586"/>
    <lineage>
        <taxon>Bacteria</taxon>
        <taxon>Pseudomonadati</taxon>
        <taxon>Pseudomonadota</taxon>
        <taxon>Gammaproteobacteria</taxon>
        <taxon>Alteromonadales</taxon>
        <taxon>Shewanellaceae</taxon>
        <taxon>Shewanella</taxon>
    </lineage>
</organism>
<dbReference type="InterPro" id="IPR018535">
    <property type="entry name" value="DUF1996"/>
</dbReference>
<evidence type="ECO:0000313" key="3">
    <source>
        <dbReference type="Proteomes" id="UP000596252"/>
    </source>
</evidence>
<evidence type="ECO:0000313" key="2">
    <source>
        <dbReference type="EMBL" id="QRH03728.1"/>
    </source>
</evidence>
<gene>
    <name evidence="2" type="ORF">JQC75_18720</name>
</gene>
<dbReference type="Pfam" id="PF09362">
    <property type="entry name" value="DUF1996"/>
    <property type="match status" value="1"/>
</dbReference>
<evidence type="ECO:0000259" key="1">
    <source>
        <dbReference type="Pfam" id="PF09362"/>
    </source>
</evidence>
<keyword evidence="3" id="KW-1185">Reference proteome</keyword>
<dbReference type="PANTHER" id="PTHR43662:SF3">
    <property type="entry name" value="DOMAIN PROTEIN, PUTATIVE (AFU_ORTHOLOGUE AFUA_6G11970)-RELATED"/>
    <property type="match status" value="1"/>
</dbReference>
<dbReference type="PROSITE" id="PS51257">
    <property type="entry name" value="PROKAR_LIPOPROTEIN"/>
    <property type="match status" value="1"/>
</dbReference>
<dbReference type="EMBL" id="CP069213">
    <property type="protein sequence ID" value="QRH03728.1"/>
    <property type="molecule type" value="Genomic_DNA"/>
</dbReference>
<protein>
    <submittedName>
        <fullName evidence="2">DUF1996 domain-containing protein</fullName>
    </submittedName>
</protein>
<accession>A0ABX7G904</accession>